<evidence type="ECO:0000313" key="1">
    <source>
        <dbReference type="EMBL" id="TVY08351.1"/>
    </source>
</evidence>
<name>A0A559K891_9BACL</name>
<comment type="caution">
    <text evidence="1">The sequence shown here is derived from an EMBL/GenBank/DDBJ whole genome shotgun (WGS) entry which is preliminary data.</text>
</comment>
<organism evidence="1 2">
    <name type="scientific">Paenibacillus cremeus</name>
    <dbReference type="NCBI Taxonomy" id="2163881"/>
    <lineage>
        <taxon>Bacteria</taxon>
        <taxon>Bacillati</taxon>
        <taxon>Bacillota</taxon>
        <taxon>Bacilli</taxon>
        <taxon>Bacillales</taxon>
        <taxon>Paenibacillaceae</taxon>
        <taxon>Paenibacillus</taxon>
    </lineage>
</organism>
<proteinExistence type="predicted"/>
<protein>
    <recommendedName>
        <fullName evidence="3">PD-(D/E)XK nuclease family protein</fullName>
    </recommendedName>
</protein>
<dbReference type="InterPro" id="IPR029470">
    <property type="entry name" value="PDDEXK_4"/>
</dbReference>
<accession>A0A559K891</accession>
<evidence type="ECO:0008006" key="3">
    <source>
        <dbReference type="Google" id="ProtNLM"/>
    </source>
</evidence>
<sequence>MNIFFALSLSEVNLSSMFAYLLDKRSDHGLGDSVLVNFIEIIEKRIGESLNKSEYVFKILKEVPYVISGFKRIVDIEIRITENGIEKYRIAIENKIQSNSADKDQFKEEYEGIKRNVQNDVKIVMVFLTPVKDKGSKLKEEFNTLKDSLLGTDKKLWIRWNDSISTMQRIANSVKKAGEVMKANEAKKAIEESGAVEMHSIVDILQDIIDHGSMSECVKTTLENFILYIKKTMSYGELPLYDKKIQPEIQQTAIVIVSRKSYSINRLKSRAIVIVENKSGSKVDNVLGMLKNIIEQLELDVATDYKNGKPKDTFTLGREVLKALTGSARQNGRWIAALQLLEETNDYLRY</sequence>
<dbReference type="RefSeq" id="WP_144849847.1">
    <property type="nucleotide sequence ID" value="NZ_VNJI01000024.1"/>
</dbReference>
<keyword evidence="2" id="KW-1185">Reference proteome</keyword>
<dbReference type="AlphaFoldDB" id="A0A559K891"/>
<dbReference type="Pfam" id="PF14281">
    <property type="entry name" value="PDDEXK_4"/>
    <property type="match status" value="1"/>
</dbReference>
<gene>
    <name evidence="1" type="ORF">FPZ49_19080</name>
</gene>
<reference evidence="1 2" key="1">
    <citation type="submission" date="2019-07" db="EMBL/GenBank/DDBJ databases">
        <authorList>
            <person name="Kim J."/>
        </authorList>
    </citation>
    <scope>NUCLEOTIDE SEQUENCE [LARGE SCALE GENOMIC DNA]</scope>
    <source>
        <strain evidence="1 2">JC52</strain>
    </source>
</reference>
<evidence type="ECO:0000313" key="2">
    <source>
        <dbReference type="Proteomes" id="UP000317036"/>
    </source>
</evidence>
<dbReference type="EMBL" id="VNJI01000024">
    <property type="protein sequence ID" value="TVY08351.1"/>
    <property type="molecule type" value="Genomic_DNA"/>
</dbReference>
<dbReference type="Proteomes" id="UP000317036">
    <property type="component" value="Unassembled WGS sequence"/>
</dbReference>